<accession>A0A1I0WRP1</accession>
<comment type="similarity">
    <text evidence="1 5">Belongs to the metallo-dependent hydrolases superfamily. NagA family.</text>
</comment>
<dbReference type="PIRSF" id="PIRSF038994">
    <property type="entry name" value="NagA"/>
    <property type="match status" value="1"/>
</dbReference>
<dbReference type="GO" id="GO:0046872">
    <property type="term" value="F:metal ion binding"/>
    <property type="evidence" value="ECO:0007669"/>
    <property type="project" value="UniProtKB-KW"/>
</dbReference>
<dbReference type="EMBL" id="FOJU01000002">
    <property type="protein sequence ID" value="SFA91429.1"/>
    <property type="molecule type" value="Genomic_DNA"/>
</dbReference>
<dbReference type="PANTHER" id="PTHR11113:SF14">
    <property type="entry name" value="N-ACETYLGLUCOSAMINE-6-PHOSPHATE DEACETYLASE"/>
    <property type="match status" value="1"/>
</dbReference>
<evidence type="ECO:0000256" key="5">
    <source>
        <dbReference type="PIRNR" id="PIRNR038994"/>
    </source>
</evidence>
<evidence type="ECO:0000256" key="8">
    <source>
        <dbReference type="PIRSR" id="PIRSR038994-3"/>
    </source>
</evidence>
<feature type="binding site" evidence="8">
    <location>
        <position position="213"/>
    </location>
    <ligand>
        <name>Zn(2+)</name>
        <dbReference type="ChEBI" id="CHEBI:29105"/>
    </ligand>
</feature>
<evidence type="ECO:0000256" key="1">
    <source>
        <dbReference type="ARBA" id="ARBA00010716"/>
    </source>
</evidence>
<dbReference type="SUPFAM" id="SSF51556">
    <property type="entry name" value="Metallo-dependent hydrolases"/>
    <property type="match status" value="1"/>
</dbReference>
<evidence type="ECO:0000256" key="2">
    <source>
        <dbReference type="ARBA" id="ARBA00022723"/>
    </source>
</evidence>
<keyword evidence="4 5" id="KW-0119">Carbohydrate metabolism</keyword>
<feature type="binding site" evidence="8">
    <location>
        <position position="192"/>
    </location>
    <ligand>
        <name>Zn(2+)</name>
        <dbReference type="ChEBI" id="CHEBI:29105"/>
    </ligand>
</feature>
<keyword evidence="11" id="KW-1185">Reference proteome</keyword>
<organism evidence="10 11">
    <name type="scientific">Poseidonocella pacifica</name>
    <dbReference type="NCBI Taxonomy" id="871651"/>
    <lineage>
        <taxon>Bacteria</taxon>
        <taxon>Pseudomonadati</taxon>
        <taxon>Pseudomonadota</taxon>
        <taxon>Alphaproteobacteria</taxon>
        <taxon>Rhodobacterales</taxon>
        <taxon>Roseobacteraceae</taxon>
        <taxon>Poseidonocella</taxon>
    </lineage>
</organism>
<dbReference type="InterPro" id="IPR006680">
    <property type="entry name" value="Amidohydro-rel"/>
</dbReference>
<feature type="binding site" evidence="7">
    <location>
        <position position="248"/>
    </location>
    <ligand>
        <name>substrate</name>
    </ligand>
</feature>
<evidence type="ECO:0000313" key="11">
    <source>
        <dbReference type="Proteomes" id="UP000198796"/>
    </source>
</evidence>
<evidence type="ECO:0000313" key="10">
    <source>
        <dbReference type="EMBL" id="SFA91429.1"/>
    </source>
</evidence>
<name>A0A1I0WRP1_9RHOB</name>
<dbReference type="Gene3D" id="2.30.40.10">
    <property type="entry name" value="Urease, subunit C, domain 1"/>
    <property type="match status" value="1"/>
</dbReference>
<evidence type="ECO:0000259" key="9">
    <source>
        <dbReference type="Pfam" id="PF01979"/>
    </source>
</evidence>
<dbReference type="OrthoDB" id="9776488at2"/>
<reference evidence="10 11" key="1">
    <citation type="submission" date="2016-10" db="EMBL/GenBank/DDBJ databases">
        <authorList>
            <person name="de Groot N.N."/>
        </authorList>
    </citation>
    <scope>NUCLEOTIDE SEQUENCE [LARGE SCALE GENOMIC DNA]</scope>
    <source>
        <strain evidence="10 11">DSM 29316</strain>
    </source>
</reference>
<dbReference type="STRING" id="871651.SAMN05421688_1711"/>
<dbReference type="InterPro" id="IPR032466">
    <property type="entry name" value="Metal_Hydrolase"/>
</dbReference>
<protein>
    <submittedName>
        <fullName evidence="10">N-acetylglucosamine 6-phosphate deacetylase</fullName>
    </submittedName>
</protein>
<feature type="domain" description="Amidohydrolase-related" evidence="9">
    <location>
        <begin position="51"/>
        <end position="373"/>
    </location>
</feature>
<dbReference type="InterPro" id="IPR003764">
    <property type="entry name" value="GlcNAc_6-P_deAcase"/>
</dbReference>
<dbReference type="AlphaFoldDB" id="A0A1I0WRP1"/>
<evidence type="ECO:0000256" key="4">
    <source>
        <dbReference type="ARBA" id="ARBA00023277"/>
    </source>
</evidence>
<gene>
    <name evidence="10" type="ORF">SAMN05421688_1711</name>
</gene>
<feature type="binding site" evidence="8">
    <location>
        <position position="129"/>
    </location>
    <ligand>
        <name>Zn(2+)</name>
        <dbReference type="ChEBI" id="CHEBI:29105"/>
    </ligand>
</feature>
<dbReference type="InterPro" id="IPR011059">
    <property type="entry name" value="Metal-dep_hydrolase_composite"/>
</dbReference>
<keyword evidence="3 5" id="KW-0378">Hydrolase</keyword>
<evidence type="ECO:0000256" key="3">
    <source>
        <dbReference type="ARBA" id="ARBA00022801"/>
    </source>
</evidence>
<dbReference type="Proteomes" id="UP000198796">
    <property type="component" value="Unassembled WGS sequence"/>
</dbReference>
<dbReference type="Gene3D" id="3.20.20.140">
    <property type="entry name" value="Metal-dependent hydrolases"/>
    <property type="match status" value="1"/>
</dbReference>
<proteinExistence type="inferred from homology"/>
<feature type="binding site" evidence="7">
    <location>
        <position position="224"/>
    </location>
    <ligand>
        <name>substrate</name>
    </ligand>
</feature>
<dbReference type="PANTHER" id="PTHR11113">
    <property type="entry name" value="N-ACETYLGLUCOSAMINE-6-PHOSPHATE DEACETYLASE"/>
    <property type="match status" value="1"/>
</dbReference>
<dbReference type="Pfam" id="PF01979">
    <property type="entry name" value="Amidohydro_1"/>
    <property type="match status" value="1"/>
</dbReference>
<dbReference type="GO" id="GO:0008448">
    <property type="term" value="F:N-acetylglucosamine-6-phosphate deacetylase activity"/>
    <property type="evidence" value="ECO:0007669"/>
    <property type="project" value="InterPro"/>
</dbReference>
<feature type="binding site" evidence="7">
    <location>
        <begin position="303"/>
        <end position="305"/>
    </location>
    <ligand>
        <name>substrate</name>
    </ligand>
</feature>
<feature type="binding site" evidence="7">
    <location>
        <begin position="216"/>
        <end position="217"/>
    </location>
    <ligand>
        <name>substrate</name>
    </ligand>
</feature>
<dbReference type="SUPFAM" id="SSF51338">
    <property type="entry name" value="Composite domain of metallo-dependent hydrolases"/>
    <property type="match status" value="1"/>
</dbReference>
<comment type="cofactor">
    <cofactor evidence="8">
        <name>a divalent metal cation</name>
        <dbReference type="ChEBI" id="CHEBI:60240"/>
    </cofactor>
    <text evidence="8">Binds 1 divalent metal cation per subunit.</text>
</comment>
<evidence type="ECO:0000256" key="7">
    <source>
        <dbReference type="PIRSR" id="PIRSR038994-2"/>
    </source>
</evidence>
<dbReference type="RefSeq" id="WP_092063083.1">
    <property type="nucleotide sequence ID" value="NZ_FOJU01000002.1"/>
</dbReference>
<dbReference type="GO" id="GO:0006046">
    <property type="term" value="P:N-acetylglucosamine catabolic process"/>
    <property type="evidence" value="ECO:0007669"/>
    <property type="project" value="TreeGrafter"/>
</dbReference>
<dbReference type="NCBIfam" id="TIGR00221">
    <property type="entry name" value="nagA"/>
    <property type="match status" value="1"/>
</dbReference>
<feature type="binding site" evidence="7">
    <location>
        <position position="140"/>
    </location>
    <ligand>
        <name>substrate</name>
    </ligand>
</feature>
<feature type="active site" description="Proton donor/acceptor" evidence="6">
    <location>
        <position position="270"/>
    </location>
</feature>
<evidence type="ECO:0000256" key="6">
    <source>
        <dbReference type="PIRSR" id="PIRSR038994-1"/>
    </source>
</evidence>
<sequence>MTRHLIHAEILYDGTGAPPQSECLVEVLDGRIVSVGEAPSPLPAEARREKVVAPGFIDLQINGAADVQFNDTPTAEAAARIAAGARSGGAAHILPTFITAPGSAYLGAISAVQEALARQIPGILGLHLEGPFLSPLKPGIHPQDAIRPLEPDDIAAIRSARLPLLLTLAPEAQPREAVRQLSEAGVVVFAGHSAATAEELDAAARDGLSGVTHLWNAMPPPEGRAPGIVSRALTHPMLFAGIIADGHHVHPLNLTLAAKMMAQRLFLVSDTMRTYAGTSTEFDLLGTQVTLADGRLTGPDGRLAGAHLGMDDAVRFMVAHTGVEPETAIAMATSTPARAMRQQEHLGRIAPGFRASLTFLDVDLRAKGGMVDGRFFEDLPAI</sequence>
<keyword evidence="2 8" id="KW-0479">Metal-binding</keyword>